<dbReference type="PROSITE" id="PS00135">
    <property type="entry name" value="TRYPSIN_SER"/>
    <property type="match status" value="1"/>
</dbReference>
<dbReference type="PROSITE" id="PS50240">
    <property type="entry name" value="TRYPSIN_DOM"/>
    <property type="match status" value="1"/>
</dbReference>
<evidence type="ECO:0000256" key="1">
    <source>
        <dbReference type="ARBA" id="ARBA00004239"/>
    </source>
</evidence>
<comment type="subcellular location">
    <subcellularLocation>
        <location evidence="1">Secreted</location>
        <location evidence="1">Extracellular space</location>
    </subcellularLocation>
</comment>
<reference evidence="9" key="1">
    <citation type="submission" date="2016-07" db="EMBL/GenBank/DDBJ databases">
        <authorList>
            <person name="Bretaudeau A."/>
        </authorList>
    </citation>
    <scope>NUCLEOTIDE SEQUENCE</scope>
    <source>
        <strain evidence="9">Rice</strain>
        <tissue evidence="9">Whole body</tissue>
    </source>
</reference>
<accession>A0A2H1WBT2</accession>
<comment type="function">
    <text evidence="5">Fibrinolytic activity; shows preferential cleavage of Arg-Gly bonds in all three fibrinogen chains. Contact with the caterpillars causes severe bleeding, due the anticoagulant effect of the protein.</text>
</comment>
<evidence type="ECO:0000259" key="8">
    <source>
        <dbReference type="PROSITE" id="PS50240"/>
    </source>
</evidence>
<proteinExistence type="predicted"/>
<keyword evidence="2" id="KW-0800">Toxin</keyword>
<evidence type="ECO:0000256" key="7">
    <source>
        <dbReference type="RuleBase" id="RU363034"/>
    </source>
</evidence>
<dbReference type="AlphaFoldDB" id="A0A2H1WBT2"/>
<dbReference type="InterPro" id="IPR018114">
    <property type="entry name" value="TRYPSIN_HIS"/>
</dbReference>
<keyword evidence="7" id="KW-0645">Protease</keyword>
<dbReference type="Gene3D" id="2.40.10.10">
    <property type="entry name" value="Trypsin-like serine proteases"/>
    <property type="match status" value="1"/>
</dbReference>
<evidence type="ECO:0000256" key="6">
    <source>
        <dbReference type="ARBA" id="ARBA00084094"/>
    </source>
</evidence>
<evidence type="ECO:0000256" key="4">
    <source>
        <dbReference type="ARBA" id="ARBA00023240"/>
    </source>
</evidence>
<dbReference type="GO" id="GO:0090729">
    <property type="term" value="F:toxin activity"/>
    <property type="evidence" value="ECO:0007669"/>
    <property type="project" value="UniProtKB-KW"/>
</dbReference>
<dbReference type="PANTHER" id="PTHR24250">
    <property type="entry name" value="CHYMOTRYPSIN-RELATED"/>
    <property type="match status" value="1"/>
</dbReference>
<dbReference type="InterPro" id="IPR001314">
    <property type="entry name" value="Peptidase_S1A"/>
</dbReference>
<evidence type="ECO:0000313" key="9">
    <source>
        <dbReference type="EMBL" id="SOQ50292.1"/>
    </source>
</evidence>
<dbReference type="GO" id="GO:0006508">
    <property type="term" value="P:proteolysis"/>
    <property type="evidence" value="ECO:0007669"/>
    <property type="project" value="UniProtKB-KW"/>
</dbReference>
<evidence type="ECO:0000256" key="3">
    <source>
        <dbReference type="ARBA" id="ARBA00023157"/>
    </source>
</evidence>
<sequence length="355" mass="39910">MQYFLSKFQCEPAEPEIAYIEDSLRGSRIIDGWVAVNGQFPHTVNIRSVGDTGLVSACTGSILTNVWILTAAHCLARRYTHIVRLGDVDISTPGYMLETQERYIHHGYDLEETSVQTDDIAVLKLDRYIPYNDYIQPIRLQSSQRNSMEYTLMQLVQSGYGRTDDWWAPGSIVPDNLRWTYQRGLSMLVCRSWYPHSQVIDDQKTICAQFYNDTRQNPCTGDSGGALTIEDIDGKPTQIGIMSFGSARGCSSHNPSGHVRPEYYHDWLEEVTGINFDWNVEDLEASVAGEKQNEEIQLHSTSLAEKHLFLRGENRPMTSSALGEVRGSVRLLLTKNHPVPTPAFRAGAPVNPLAP</sequence>
<keyword evidence="7" id="KW-0378">Hydrolase</keyword>
<keyword evidence="4" id="KW-1199">Hemostasis impairing toxin</keyword>
<keyword evidence="7" id="KW-0720">Serine protease</keyword>
<dbReference type="GO" id="GO:0005576">
    <property type="term" value="C:extracellular region"/>
    <property type="evidence" value="ECO:0007669"/>
    <property type="project" value="UniProtKB-SubCell"/>
</dbReference>
<dbReference type="Pfam" id="PF00089">
    <property type="entry name" value="Trypsin"/>
    <property type="match status" value="1"/>
</dbReference>
<dbReference type="InterPro" id="IPR009003">
    <property type="entry name" value="Peptidase_S1_PA"/>
</dbReference>
<dbReference type="PROSITE" id="PS00134">
    <property type="entry name" value="TRYPSIN_HIS"/>
    <property type="match status" value="1"/>
</dbReference>
<dbReference type="FunFam" id="2.40.10.10:FF:000068">
    <property type="entry name" value="transmembrane protease serine 2"/>
    <property type="match status" value="1"/>
</dbReference>
<keyword evidence="3" id="KW-1015">Disulfide bond</keyword>
<dbReference type="SUPFAM" id="SSF50494">
    <property type="entry name" value="Trypsin-like serine proteases"/>
    <property type="match status" value="1"/>
</dbReference>
<protein>
    <submittedName>
        <fullName evidence="9">SFRICE_024519</fullName>
    </submittedName>
</protein>
<keyword evidence="6" id="KW-1205">Fibrinolytic toxin</keyword>
<dbReference type="InterPro" id="IPR001254">
    <property type="entry name" value="Trypsin_dom"/>
</dbReference>
<dbReference type="PANTHER" id="PTHR24250:SF50">
    <property type="entry name" value="PEPTIDASE S1 DOMAIN-CONTAINING PROTEIN"/>
    <property type="match status" value="1"/>
</dbReference>
<dbReference type="InterPro" id="IPR043504">
    <property type="entry name" value="Peptidase_S1_PA_chymotrypsin"/>
</dbReference>
<dbReference type="GO" id="GO:0004252">
    <property type="term" value="F:serine-type endopeptidase activity"/>
    <property type="evidence" value="ECO:0007669"/>
    <property type="project" value="InterPro"/>
</dbReference>
<organism evidence="9">
    <name type="scientific">Spodoptera frugiperda</name>
    <name type="common">Fall armyworm</name>
    <dbReference type="NCBI Taxonomy" id="7108"/>
    <lineage>
        <taxon>Eukaryota</taxon>
        <taxon>Metazoa</taxon>
        <taxon>Ecdysozoa</taxon>
        <taxon>Arthropoda</taxon>
        <taxon>Hexapoda</taxon>
        <taxon>Insecta</taxon>
        <taxon>Pterygota</taxon>
        <taxon>Neoptera</taxon>
        <taxon>Endopterygota</taxon>
        <taxon>Lepidoptera</taxon>
        <taxon>Glossata</taxon>
        <taxon>Ditrysia</taxon>
        <taxon>Noctuoidea</taxon>
        <taxon>Noctuidae</taxon>
        <taxon>Amphipyrinae</taxon>
        <taxon>Spodoptera</taxon>
    </lineage>
</organism>
<dbReference type="EMBL" id="ODYU01007484">
    <property type="protein sequence ID" value="SOQ50292.1"/>
    <property type="molecule type" value="Genomic_DNA"/>
</dbReference>
<evidence type="ECO:0000256" key="2">
    <source>
        <dbReference type="ARBA" id="ARBA00022656"/>
    </source>
</evidence>
<name>A0A2H1WBT2_SPOFR</name>
<dbReference type="CDD" id="cd00190">
    <property type="entry name" value="Tryp_SPc"/>
    <property type="match status" value="1"/>
</dbReference>
<gene>
    <name evidence="9" type="ORF">SFRICE_024519</name>
</gene>
<dbReference type="PRINTS" id="PR00722">
    <property type="entry name" value="CHYMOTRYPSIN"/>
</dbReference>
<dbReference type="InterPro" id="IPR033116">
    <property type="entry name" value="TRYPSIN_SER"/>
</dbReference>
<evidence type="ECO:0000256" key="5">
    <source>
        <dbReference type="ARBA" id="ARBA00055534"/>
    </source>
</evidence>
<dbReference type="SMART" id="SM00020">
    <property type="entry name" value="Tryp_SPc"/>
    <property type="match status" value="1"/>
</dbReference>
<feature type="domain" description="Peptidase S1" evidence="8">
    <location>
        <begin position="29"/>
        <end position="273"/>
    </location>
</feature>